<dbReference type="Proteomes" id="UP001168877">
    <property type="component" value="Unassembled WGS sequence"/>
</dbReference>
<proteinExistence type="predicted"/>
<name>A0AA39RZ21_ACESA</name>
<accession>A0AA39RZ21</accession>
<reference evidence="1" key="2">
    <citation type="submission" date="2023-06" db="EMBL/GenBank/DDBJ databases">
        <authorList>
            <person name="Swenson N.G."/>
            <person name="Wegrzyn J.L."/>
            <person name="Mcevoy S.L."/>
        </authorList>
    </citation>
    <scope>NUCLEOTIDE SEQUENCE</scope>
    <source>
        <strain evidence="1">NS2018</strain>
        <tissue evidence="1">Leaf</tissue>
    </source>
</reference>
<sequence length="109" mass="12793">MFHILDKFQFGKTFLGLLLFSGVANCGFFRWYDPSMCARSKIIILGLFKRIRDLELRSWETNGFEGNDRSYTFVSAAVVNEEVSFEGGIRRNWFCVICREKTIRKYITL</sequence>
<comment type="caution">
    <text evidence="1">The sequence shown here is derived from an EMBL/GenBank/DDBJ whole genome shotgun (WGS) entry which is preliminary data.</text>
</comment>
<dbReference type="AlphaFoldDB" id="A0AA39RZ21"/>
<evidence type="ECO:0000313" key="2">
    <source>
        <dbReference type="Proteomes" id="UP001168877"/>
    </source>
</evidence>
<reference evidence="1" key="1">
    <citation type="journal article" date="2022" name="Plant J.">
        <title>Strategies of tolerance reflected in two North American maple genomes.</title>
        <authorList>
            <person name="McEvoy S.L."/>
            <person name="Sezen U.U."/>
            <person name="Trouern-Trend A."/>
            <person name="McMahon S.M."/>
            <person name="Schaberg P.G."/>
            <person name="Yang J."/>
            <person name="Wegrzyn J.L."/>
            <person name="Swenson N.G."/>
        </authorList>
    </citation>
    <scope>NUCLEOTIDE SEQUENCE</scope>
    <source>
        <strain evidence="1">NS2018</strain>
    </source>
</reference>
<protein>
    <submittedName>
        <fullName evidence="1">Uncharacterized protein</fullName>
    </submittedName>
</protein>
<gene>
    <name evidence="1" type="ORF">LWI29_030142</name>
</gene>
<evidence type="ECO:0000313" key="1">
    <source>
        <dbReference type="EMBL" id="KAK0579705.1"/>
    </source>
</evidence>
<dbReference type="EMBL" id="JAUESC010000385">
    <property type="protein sequence ID" value="KAK0579705.1"/>
    <property type="molecule type" value="Genomic_DNA"/>
</dbReference>
<organism evidence="1 2">
    <name type="scientific">Acer saccharum</name>
    <name type="common">Sugar maple</name>
    <dbReference type="NCBI Taxonomy" id="4024"/>
    <lineage>
        <taxon>Eukaryota</taxon>
        <taxon>Viridiplantae</taxon>
        <taxon>Streptophyta</taxon>
        <taxon>Embryophyta</taxon>
        <taxon>Tracheophyta</taxon>
        <taxon>Spermatophyta</taxon>
        <taxon>Magnoliopsida</taxon>
        <taxon>eudicotyledons</taxon>
        <taxon>Gunneridae</taxon>
        <taxon>Pentapetalae</taxon>
        <taxon>rosids</taxon>
        <taxon>malvids</taxon>
        <taxon>Sapindales</taxon>
        <taxon>Sapindaceae</taxon>
        <taxon>Hippocastanoideae</taxon>
        <taxon>Acereae</taxon>
        <taxon>Acer</taxon>
    </lineage>
</organism>
<keyword evidence="2" id="KW-1185">Reference proteome</keyword>